<comment type="caution">
    <text evidence="12">The sequence shown here is derived from an EMBL/GenBank/DDBJ whole genome shotgun (WGS) entry which is preliminary data.</text>
</comment>
<dbReference type="Gene3D" id="1.10.1040.10">
    <property type="entry name" value="N-(1-d-carboxylethyl)-l-norvaline Dehydrogenase, domain 2"/>
    <property type="match status" value="1"/>
</dbReference>
<dbReference type="PANTHER" id="PTHR21708">
    <property type="entry name" value="PROBABLE 2-DEHYDROPANTOATE 2-REDUCTASE"/>
    <property type="match status" value="1"/>
</dbReference>
<dbReference type="RefSeq" id="WP_272085477.1">
    <property type="nucleotide sequence ID" value="NZ_JAQNDL010000001.1"/>
</dbReference>
<dbReference type="EC" id="1.1.1.169" evidence="3 9"/>
<dbReference type="InterPro" id="IPR008927">
    <property type="entry name" value="6-PGluconate_DH-like_C_sf"/>
</dbReference>
<dbReference type="Pfam" id="PF08546">
    <property type="entry name" value="ApbA_C"/>
    <property type="match status" value="1"/>
</dbReference>
<dbReference type="Proteomes" id="UP001221686">
    <property type="component" value="Unassembled WGS sequence"/>
</dbReference>
<evidence type="ECO:0000259" key="11">
    <source>
        <dbReference type="Pfam" id="PF08546"/>
    </source>
</evidence>
<comment type="similarity">
    <text evidence="2 9">Belongs to the ketopantoate reductase family.</text>
</comment>
<evidence type="ECO:0000256" key="8">
    <source>
        <dbReference type="ARBA" id="ARBA00048793"/>
    </source>
</evidence>
<sequence>MQLTSATPPRAIWIFGAGAVGLHLAARLSEVAAVTLVARGPRVVTLNSEGFALTGAEERQARVPVVDFAGAWTVPAEAIVLVAVKATQLGETLDALRSRVRPGQAIGLCQNGLGIAGLARERLAGAALVRVACWLGAGLTGPTTVRVAGVFQLELAADDEPACSHMSEMQGLLAGAGYPVTVATSIAACEWRKSLWNLAVSGPCALLGAANGAILDVPELRALAGTLLAEARVVAAAEGVTLRDEDLGRVFTSTEKTRANDNAMLQDLRRGAATEMAFLNGAVARLAERHGLSAPTHAAVARLVAAREQLGRGAER</sequence>
<reference evidence="12 13" key="1">
    <citation type="submission" date="2022-11" db="EMBL/GenBank/DDBJ databases">
        <title>Minimal conservation of predation-associated metabolite biosynthetic gene clusters underscores biosynthetic potential of Myxococcota including descriptions for ten novel species: Archangium lansinium sp. nov., Myxococcus landrumus sp. nov., Nannocystis bai.</title>
        <authorList>
            <person name="Ahearne A."/>
            <person name="Stevens C."/>
            <person name="Dowd S."/>
        </authorList>
    </citation>
    <scope>NUCLEOTIDE SEQUENCE [LARGE SCALE GENOMIC DNA]</scope>
    <source>
        <strain evidence="12 13">BB15-2</strain>
    </source>
</reference>
<dbReference type="InterPro" id="IPR036291">
    <property type="entry name" value="NAD(P)-bd_dom_sf"/>
</dbReference>
<dbReference type="InterPro" id="IPR013332">
    <property type="entry name" value="KPR_N"/>
</dbReference>
<dbReference type="PANTHER" id="PTHR21708:SF26">
    <property type="entry name" value="2-DEHYDROPANTOATE 2-REDUCTASE"/>
    <property type="match status" value="1"/>
</dbReference>
<feature type="domain" description="Ketopantoate reductase C-terminal" evidence="11">
    <location>
        <begin position="186"/>
        <end position="308"/>
    </location>
</feature>
<comment type="function">
    <text evidence="9">Catalyzes the NADPH-dependent reduction of ketopantoate into pantoic acid.</text>
</comment>
<dbReference type="InterPro" id="IPR013752">
    <property type="entry name" value="KPA_reductase"/>
</dbReference>
<organism evidence="12 13">
    <name type="scientific">Nannocystis bainbridge</name>
    <dbReference type="NCBI Taxonomy" id="2995303"/>
    <lineage>
        <taxon>Bacteria</taxon>
        <taxon>Pseudomonadati</taxon>
        <taxon>Myxococcota</taxon>
        <taxon>Polyangia</taxon>
        <taxon>Nannocystales</taxon>
        <taxon>Nannocystaceae</taxon>
        <taxon>Nannocystis</taxon>
    </lineage>
</organism>
<dbReference type="Pfam" id="PF02558">
    <property type="entry name" value="ApbA"/>
    <property type="match status" value="1"/>
</dbReference>
<keyword evidence="13" id="KW-1185">Reference proteome</keyword>
<name>A0ABT5DTW8_9BACT</name>
<evidence type="ECO:0000256" key="9">
    <source>
        <dbReference type="RuleBase" id="RU362068"/>
    </source>
</evidence>
<evidence type="ECO:0000256" key="1">
    <source>
        <dbReference type="ARBA" id="ARBA00004994"/>
    </source>
</evidence>
<evidence type="ECO:0000256" key="4">
    <source>
        <dbReference type="ARBA" id="ARBA00019465"/>
    </source>
</evidence>
<dbReference type="Gene3D" id="3.40.50.720">
    <property type="entry name" value="NAD(P)-binding Rossmann-like Domain"/>
    <property type="match status" value="1"/>
</dbReference>
<dbReference type="InterPro" id="IPR013328">
    <property type="entry name" value="6PGD_dom2"/>
</dbReference>
<dbReference type="GO" id="GO:0008677">
    <property type="term" value="F:2-dehydropantoate 2-reductase activity"/>
    <property type="evidence" value="ECO:0007669"/>
    <property type="project" value="UniProtKB-EC"/>
</dbReference>
<keyword evidence="6 9" id="KW-0560">Oxidoreductase</keyword>
<gene>
    <name evidence="12" type="ORF">POL25_08815</name>
</gene>
<evidence type="ECO:0000313" key="12">
    <source>
        <dbReference type="EMBL" id="MDC0716991.1"/>
    </source>
</evidence>
<comment type="catalytic activity">
    <reaction evidence="8 9">
        <text>(R)-pantoate + NADP(+) = 2-dehydropantoate + NADPH + H(+)</text>
        <dbReference type="Rhea" id="RHEA:16233"/>
        <dbReference type="ChEBI" id="CHEBI:11561"/>
        <dbReference type="ChEBI" id="CHEBI:15378"/>
        <dbReference type="ChEBI" id="CHEBI:15980"/>
        <dbReference type="ChEBI" id="CHEBI:57783"/>
        <dbReference type="ChEBI" id="CHEBI:58349"/>
        <dbReference type="EC" id="1.1.1.169"/>
    </reaction>
</comment>
<evidence type="ECO:0000256" key="5">
    <source>
        <dbReference type="ARBA" id="ARBA00022857"/>
    </source>
</evidence>
<evidence type="ECO:0000256" key="7">
    <source>
        <dbReference type="ARBA" id="ARBA00032024"/>
    </source>
</evidence>
<feature type="domain" description="Ketopantoate reductase N-terminal" evidence="10">
    <location>
        <begin position="12"/>
        <end position="156"/>
    </location>
</feature>
<accession>A0ABT5DTW8</accession>
<evidence type="ECO:0000256" key="2">
    <source>
        <dbReference type="ARBA" id="ARBA00007870"/>
    </source>
</evidence>
<protein>
    <recommendedName>
        <fullName evidence="4 9">2-dehydropantoate 2-reductase</fullName>
        <ecNumber evidence="3 9">1.1.1.169</ecNumber>
    </recommendedName>
    <alternativeName>
        <fullName evidence="7 9">Ketopantoate reductase</fullName>
    </alternativeName>
</protein>
<evidence type="ECO:0000259" key="10">
    <source>
        <dbReference type="Pfam" id="PF02558"/>
    </source>
</evidence>
<evidence type="ECO:0000256" key="3">
    <source>
        <dbReference type="ARBA" id="ARBA00013014"/>
    </source>
</evidence>
<dbReference type="InterPro" id="IPR003710">
    <property type="entry name" value="ApbA"/>
</dbReference>
<evidence type="ECO:0000256" key="6">
    <source>
        <dbReference type="ARBA" id="ARBA00023002"/>
    </source>
</evidence>
<dbReference type="SUPFAM" id="SSF51735">
    <property type="entry name" value="NAD(P)-binding Rossmann-fold domains"/>
    <property type="match status" value="1"/>
</dbReference>
<dbReference type="EMBL" id="JAQNDL010000001">
    <property type="protein sequence ID" value="MDC0716991.1"/>
    <property type="molecule type" value="Genomic_DNA"/>
</dbReference>
<evidence type="ECO:0000313" key="13">
    <source>
        <dbReference type="Proteomes" id="UP001221686"/>
    </source>
</evidence>
<comment type="pathway">
    <text evidence="1 9">Cofactor biosynthesis; (R)-pantothenate biosynthesis; (R)-pantoate from 3-methyl-2-oxobutanoate: step 2/2.</text>
</comment>
<dbReference type="InterPro" id="IPR051402">
    <property type="entry name" value="KPR-Related"/>
</dbReference>
<proteinExistence type="inferred from homology"/>
<keyword evidence="5 9" id="KW-0521">NADP</keyword>
<keyword evidence="9" id="KW-0566">Pantothenate biosynthesis</keyword>
<dbReference type="SUPFAM" id="SSF48179">
    <property type="entry name" value="6-phosphogluconate dehydrogenase C-terminal domain-like"/>
    <property type="match status" value="1"/>
</dbReference>
<dbReference type="NCBIfam" id="TIGR00745">
    <property type="entry name" value="apbA_panE"/>
    <property type="match status" value="1"/>
</dbReference>